<gene>
    <name evidence="5" type="ORF">A3Q56_08325</name>
</gene>
<evidence type="ECO:0000259" key="4">
    <source>
        <dbReference type="SMART" id="SM00888"/>
    </source>
</evidence>
<accession>A0A177APL7</accession>
<feature type="non-terminal residue" evidence="5">
    <location>
        <position position="1"/>
    </location>
</feature>
<feature type="domain" description="Translation elongation factor EF1B beta/delta subunit guanine nucleotide exchange" evidence="4">
    <location>
        <begin position="5"/>
        <end position="91"/>
    </location>
</feature>
<comment type="caution">
    <text evidence="5">The sequence shown here is derived from an EMBL/GenBank/DDBJ whole genome shotgun (WGS) entry which is preliminary data.</text>
</comment>
<evidence type="ECO:0000256" key="3">
    <source>
        <dbReference type="ARBA" id="ARBA00022917"/>
    </source>
</evidence>
<evidence type="ECO:0000256" key="1">
    <source>
        <dbReference type="ARBA" id="ARBA00007411"/>
    </source>
</evidence>
<keyword evidence="6" id="KW-1185">Reference proteome</keyword>
<organism evidence="5 6">
    <name type="scientific">Intoshia linei</name>
    <dbReference type="NCBI Taxonomy" id="1819745"/>
    <lineage>
        <taxon>Eukaryota</taxon>
        <taxon>Metazoa</taxon>
        <taxon>Spiralia</taxon>
        <taxon>Lophotrochozoa</taxon>
        <taxon>Mesozoa</taxon>
        <taxon>Orthonectida</taxon>
        <taxon>Rhopaluridae</taxon>
        <taxon>Intoshia</taxon>
    </lineage>
</organism>
<evidence type="ECO:0000313" key="5">
    <source>
        <dbReference type="EMBL" id="OAF63969.1"/>
    </source>
</evidence>
<dbReference type="InterPro" id="IPR014038">
    <property type="entry name" value="EF1B_bsu/dsu_GNE"/>
</dbReference>
<dbReference type="EMBL" id="LWCA01002283">
    <property type="protein sequence ID" value="OAF63969.1"/>
    <property type="molecule type" value="Genomic_DNA"/>
</dbReference>
<dbReference type="Proteomes" id="UP000078046">
    <property type="component" value="Unassembled WGS sequence"/>
</dbReference>
<dbReference type="InterPro" id="IPR036219">
    <property type="entry name" value="eEF-1beta-like_sf"/>
</dbReference>
<dbReference type="OrthoDB" id="331763at2759"/>
<protein>
    <recommendedName>
        <fullName evidence="4">Translation elongation factor EF1B beta/delta subunit guanine nucleotide exchange domain-containing protein</fullName>
    </recommendedName>
</protein>
<dbReference type="InterPro" id="IPR014717">
    <property type="entry name" value="Transl_elong_EF1B/ribsomal_bS6"/>
</dbReference>
<comment type="similarity">
    <text evidence="1">Belongs to the EF-1-beta/EF-1-delta family.</text>
</comment>
<dbReference type="GO" id="GO:0003746">
    <property type="term" value="F:translation elongation factor activity"/>
    <property type="evidence" value="ECO:0007669"/>
    <property type="project" value="UniProtKB-KW"/>
</dbReference>
<keyword evidence="3" id="KW-0648">Protein biosynthesis</keyword>
<name>A0A177APL7_9BILA</name>
<dbReference type="SUPFAM" id="SSF54984">
    <property type="entry name" value="eEF-1beta-like"/>
    <property type="match status" value="1"/>
</dbReference>
<dbReference type="AlphaFoldDB" id="A0A177APL7"/>
<proteinExistence type="inferred from homology"/>
<reference evidence="5 6" key="1">
    <citation type="submission" date="2016-04" db="EMBL/GenBank/DDBJ databases">
        <title>The genome of Intoshia linei affirms orthonectids as highly simplified spiralians.</title>
        <authorList>
            <person name="Mikhailov K.V."/>
            <person name="Slusarev G.S."/>
            <person name="Nikitin M.A."/>
            <person name="Logacheva M.D."/>
            <person name="Penin A."/>
            <person name="Aleoshin V."/>
            <person name="Panchin Y.V."/>
        </authorList>
    </citation>
    <scope>NUCLEOTIDE SEQUENCE [LARGE SCALE GENOMIC DNA]</scope>
    <source>
        <strain evidence="5">Intl2013</strain>
        <tissue evidence="5">Whole animal</tissue>
    </source>
</reference>
<dbReference type="SMART" id="SM00888">
    <property type="entry name" value="EF1_GNE"/>
    <property type="match status" value="1"/>
</dbReference>
<keyword evidence="2" id="KW-0251">Elongation factor</keyword>
<evidence type="ECO:0000313" key="6">
    <source>
        <dbReference type="Proteomes" id="UP000078046"/>
    </source>
</evidence>
<dbReference type="Pfam" id="PF00736">
    <property type="entry name" value="EF1_GNE"/>
    <property type="match status" value="1"/>
</dbReference>
<evidence type="ECO:0000256" key="2">
    <source>
        <dbReference type="ARBA" id="ARBA00022768"/>
    </source>
</evidence>
<dbReference type="Gene3D" id="3.30.70.60">
    <property type="match status" value="1"/>
</dbReference>
<sequence>KVISLSAVVFDIKPYCDDYDITVAQQKIIAIAKENMTVKNCEVIKLAYGIKGLRIDTVITEDVDTELFMERVVKIDPDNIQSVDIKSFNKV</sequence>